<dbReference type="Pfam" id="PF01202">
    <property type="entry name" value="SKI"/>
    <property type="match status" value="1"/>
</dbReference>
<dbReference type="PRINTS" id="PR01100">
    <property type="entry name" value="SHIKIMTKNASE"/>
</dbReference>
<dbReference type="Gramene" id="ONK58571">
    <property type="protein sequence ID" value="ONK58571"/>
    <property type="gene ID" value="A4U43_C09F14440"/>
</dbReference>
<dbReference type="PANTHER" id="PTHR21087:SF4">
    <property type="entry name" value="INACTIVE SHIKIMATE KINASE LIKE 1, CHLOROPLASTIC-RELATED"/>
    <property type="match status" value="1"/>
</dbReference>
<name>A0A5P1E7F5_ASPOF</name>
<evidence type="ECO:0008006" key="5">
    <source>
        <dbReference type="Google" id="ProtNLM"/>
    </source>
</evidence>
<dbReference type="OrthoDB" id="197068at2759"/>
<dbReference type="GO" id="GO:0010027">
    <property type="term" value="P:thylakoid membrane organization"/>
    <property type="evidence" value="ECO:0007669"/>
    <property type="project" value="EnsemblPlants"/>
</dbReference>
<dbReference type="GO" id="GO:0009507">
    <property type="term" value="C:chloroplast"/>
    <property type="evidence" value="ECO:0007669"/>
    <property type="project" value="UniProtKB-SubCell"/>
</dbReference>
<keyword evidence="4" id="KW-1185">Reference proteome</keyword>
<gene>
    <name evidence="3" type="ORF">A4U43_C09F14440</name>
</gene>
<evidence type="ECO:0000256" key="2">
    <source>
        <dbReference type="ARBA" id="ARBA00006997"/>
    </source>
</evidence>
<dbReference type="HAMAP" id="MF_00109">
    <property type="entry name" value="Shikimate_kinase"/>
    <property type="match status" value="1"/>
</dbReference>
<organism evidence="3 4">
    <name type="scientific">Asparagus officinalis</name>
    <name type="common">Garden asparagus</name>
    <dbReference type="NCBI Taxonomy" id="4686"/>
    <lineage>
        <taxon>Eukaryota</taxon>
        <taxon>Viridiplantae</taxon>
        <taxon>Streptophyta</taxon>
        <taxon>Embryophyta</taxon>
        <taxon>Tracheophyta</taxon>
        <taxon>Spermatophyta</taxon>
        <taxon>Magnoliopsida</taxon>
        <taxon>Liliopsida</taxon>
        <taxon>Asparagales</taxon>
        <taxon>Asparagaceae</taxon>
        <taxon>Asparagoideae</taxon>
        <taxon>Asparagus</taxon>
    </lineage>
</organism>
<proteinExistence type="inferred from homology"/>
<dbReference type="Proteomes" id="UP000243459">
    <property type="component" value="Chromosome 9"/>
</dbReference>
<dbReference type="GO" id="GO:0005829">
    <property type="term" value="C:cytosol"/>
    <property type="evidence" value="ECO:0007669"/>
    <property type="project" value="TreeGrafter"/>
</dbReference>
<dbReference type="OMA" id="ISIWVDV"/>
<protein>
    <recommendedName>
        <fullName evidence="5">Shikimate kinase</fullName>
    </recommendedName>
</protein>
<dbReference type="PANTHER" id="PTHR21087">
    <property type="entry name" value="SHIKIMATE KINASE"/>
    <property type="match status" value="1"/>
</dbReference>
<evidence type="ECO:0000313" key="4">
    <source>
        <dbReference type="Proteomes" id="UP000243459"/>
    </source>
</evidence>
<dbReference type="InterPro" id="IPR027417">
    <property type="entry name" value="P-loop_NTPase"/>
</dbReference>
<reference evidence="4" key="1">
    <citation type="journal article" date="2017" name="Nat. Commun.">
        <title>The asparagus genome sheds light on the origin and evolution of a young Y chromosome.</title>
        <authorList>
            <person name="Harkess A."/>
            <person name="Zhou J."/>
            <person name="Xu C."/>
            <person name="Bowers J.E."/>
            <person name="Van der Hulst R."/>
            <person name="Ayyampalayam S."/>
            <person name="Mercati F."/>
            <person name="Riccardi P."/>
            <person name="McKain M.R."/>
            <person name="Kakrana A."/>
            <person name="Tang H."/>
            <person name="Ray J."/>
            <person name="Groenendijk J."/>
            <person name="Arikit S."/>
            <person name="Mathioni S.M."/>
            <person name="Nakano M."/>
            <person name="Shan H."/>
            <person name="Telgmann-Rauber A."/>
            <person name="Kanno A."/>
            <person name="Yue Z."/>
            <person name="Chen H."/>
            <person name="Li W."/>
            <person name="Chen Y."/>
            <person name="Xu X."/>
            <person name="Zhang Y."/>
            <person name="Luo S."/>
            <person name="Chen H."/>
            <person name="Gao J."/>
            <person name="Mao Z."/>
            <person name="Pires J.C."/>
            <person name="Luo M."/>
            <person name="Kudrna D."/>
            <person name="Wing R.A."/>
            <person name="Meyers B.C."/>
            <person name="Yi K."/>
            <person name="Kong H."/>
            <person name="Lavrijsen P."/>
            <person name="Sunseri F."/>
            <person name="Falavigna A."/>
            <person name="Ye Y."/>
            <person name="Leebens-Mack J.H."/>
            <person name="Chen G."/>
        </authorList>
    </citation>
    <scope>NUCLEOTIDE SEQUENCE [LARGE SCALE GENOMIC DNA]</scope>
    <source>
        <strain evidence="4">cv. DH0086</strain>
    </source>
</reference>
<dbReference type="AlphaFoldDB" id="A0A5P1E7F5"/>
<comment type="similarity">
    <text evidence="2">Belongs to the shikimate kinase family.</text>
</comment>
<evidence type="ECO:0000256" key="1">
    <source>
        <dbReference type="ARBA" id="ARBA00004229"/>
    </source>
</evidence>
<dbReference type="InterPro" id="IPR000623">
    <property type="entry name" value="Shikimate_kinase/TSH1"/>
</dbReference>
<dbReference type="InterPro" id="IPR031322">
    <property type="entry name" value="Shikimate/glucono_kinase"/>
</dbReference>
<sequence>MSAVELEPSLIVKKKASEISNELKGTSIFLVGMSCSMKTTLGELLADALRYYYFDSDGLVEQAAGGEAAAKSFRDTDEKGFRDSETEVLKQLSSMGRLVVCAGDGAVQSSTNLALMRHGISIWIDVPLDMLANEILKTEASSTISQATSNSDTFIEVMEELSKVYYEMRKGYGTADATVSLEKVAAELGCEDLSTVTAQDMAIEVLKEIERLTRVKKMMEEAARPF</sequence>
<dbReference type="FunFam" id="3.40.50.300:FF:001033">
    <property type="entry name" value="Shikimate kinase 2, chloroplastic"/>
    <property type="match status" value="1"/>
</dbReference>
<comment type="subcellular location">
    <subcellularLocation>
        <location evidence="1">Plastid</location>
        <location evidence="1">Chloroplast</location>
    </subcellularLocation>
</comment>
<dbReference type="Gene3D" id="3.40.50.300">
    <property type="entry name" value="P-loop containing nucleotide triphosphate hydrolases"/>
    <property type="match status" value="1"/>
</dbReference>
<evidence type="ECO:0000313" key="3">
    <source>
        <dbReference type="EMBL" id="ONK58571.1"/>
    </source>
</evidence>
<accession>A0A5P1E7F5</accession>
<dbReference type="GO" id="GO:0009658">
    <property type="term" value="P:chloroplast organization"/>
    <property type="evidence" value="ECO:0007669"/>
    <property type="project" value="EnsemblPlants"/>
</dbReference>
<dbReference type="EMBL" id="CM007389">
    <property type="protein sequence ID" value="ONK58571.1"/>
    <property type="molecule type" value="Genomic_DNA"/>
</dbReference>
<dbReference type="SUPFAM" id="SSF52540">
    <property type="entry name" value="P-loop containing nucleoside triphosphate hydrolases"/>
    <property type="match status" value="1"/>
</dbReference>